<evidence type="ECO:0000313" key="3">
    <source>
        <dbReference type="EMBL" id="NNH13277.1"/>
    </source>
</evidence>
<gene>
    <name evidence="3" type="ORF">HLB16_20685</name>
    <name evidence="4" type="ORF">NDR89_26470</name>
</gene>
<dbReference type="InterPro" id="IPR031560">
    <property type="entry name" value="CzcE"/>
</dbReference>
<dbReference type="InterPro" id="IPR038674">
    <property type="entry name" value="CzcE_sf"/>
</dbReference>
<keyword evidence="6" id="KW-1185">Reference proteome</keyword>
<keyword evidence="4" id="KW-0614">Plasmid</keyword>
<evidence type="ECO:0000313" key="5">
    <source>
        <dbReference type="Proteomes" id="UP000542973"/>
    </source>
</evidence>
<feature type="region of interest" description="Disordered" evidence="1">
    <location>
        <begin position="40"/>
        <end position="63"/>
    </location>
</feature>
<reference evidence="3 5" key="1">
    <citation type="submission" date="2020-05" db="EMBL/GenBank/DDBJ databases">
        <title>MicrobeNet Type strains.</title>
        <authorList>
            <person name="Nicholson A.C."/>
        </authorList>
    </citation>
    <scope>NUCLEOTIDE SEQUENCE [LARGE SCALE GENOMIC DNA]</scope>
    <source>
        <strain evidence="3 5">ATCC 700815</strain>
    </source>
</reference>
<proteinExistence type="predicted"/>
<accession>A0A849BL80</accession>
<protein>
    <submittedName>
        <fullName evidence="3">CzcE family metal-binding protein</fullName>
    </submittedName>
</protein>
<dbReference type="AlphaFoldDB" id="A0A849BL80"/>
<feature type="signal peptide" evidence="2">
    <location>
        <begin position="1"/>
        <end position="24"/>
    </location>
</feature>
<evidence type="ECO:0000313" key="6">
    <source>
        <dbReference type="Proteomes" id="UP001056648"/>
    </source>
</evidence>
<dbReference type="RefSeq" id="WP_158507260.1">
    <property type="nucleotide sequence ID" value="NZ_BAAAEB010000009.1"/>
</dbReference>
<keyword evidence="2" id="KW-0732">Signal</keyword>
<evidence type="ECO:0000256" key="2">
    <source>
        <dbReference type="SAM" id="SignalP"/>
    </source>
</evidence>
<dbReference type="Proteomes" id="UP000542973">
    <property type="component" value="Unassembled WGS sequence"/>
</dbReference>
<feature type="chain" id="PRO_5032621760" evidence="2">
    <location>
        <begin position="25"/>
        <end position="156"/>
    </location>
</feature>
<geneLocation type="plasmid" evidence="4 6">
    <name>plas1</name>
</geneLocation>
<name>A0A849BL80_9BURK</name>
<reference evidence="4" key="2">
    <citation type="submission" date="2022-06" db="EMBL/GenBank/DDBJ databases">
        <title>Complete genome sequence and characterization of Cupriavidus gilardii QJ1 isolated from contaminating cells.</title>
        <authorList>
            <person name="Qi J."/>
        </authorList>
    </citation>
    <scope>NUCLEOTIDE SEQUENCE</scope>
    <source>
        <strain evidence="4">QJ1</strain>
        <plasmid evidence="4">plas1</plasmid>
    </source>
</reference>
<sequence length="156" mass="16040">MKTKTTALTALSIVTLMATSTAWSADKARTNAGDNWAEHVQRQAAEPVGTSPAPGVAAATARSDAATSLGPQAALFGSPAQANTASRAVTLTPGLKSVRVASGDTVTFRSGAQEMAWTFAEFVHGSTVDLSVLFPALSNAKGVRVYIERSQIFTGG</sequence>
<dbReference type="EMBL" id="CP098737">
    <property type="protein sequence ID" value="USE81764.1"/>
    <property type="molecule type" value="Genomic_DNA"/>
</dbReference>
<dbReference type="Pfam" id="PF16986">
    <property type="entry name" value="CzcE"/>
    <property type="match status" value="1"/>
</dbReference>
<evidence type="ECO:0000256" key="1">
    <source>
        <dbReference type="SAM" id="MobiDB-lite"/>
    </source>
</evidence>
<dbReference type="Gene3D" id="2.60.40.2280">
    <property type="entry name" value="Heavy-metal resistance protein CzcE"/>
    <property type="match status" value="1"/>
</dbReference>
<dbReference type="Proteomes" id="UP001056648">
    <property type="component" value="Plasmid plas1"/>
</dbReference>
<evidence type="ECO:0000313" key="4">
    <source>
        <dbReference type="EMBL" id="USE81764.1"/>
    </source>
</evidence>
<dbReference type="EMBL" id="JABEMD010000043">
    <property type="protein sequence ID" value="NNH13277.1"/>
    <property type="molecule type" value="Genomic_DNA"/>
</dbReference>
<organism evidence="3 5">
    <name type="scientific">Cupriavidus gilardii</name>
    <dbReference type="NCBI Taxonomy" id="82541"/>
    <lineage>
        <taxon>Bacteria</taxon>
        <taxon>Pseudomonadati</taxon>
        <taxon>Pseudomonadota</taxon>
        <taxon>Betaproteobacteria</taxon>
        <taxon>Burkholderiales</taxon>
        <taxon>Burkholderiaceae</taxon>
        <taxon>Cupriavidus</taxon>
    </lineage>
</organism>